<reference evidence="5 6" key="1">
    <citation type="journal article" date="2016" name="Mol. Biol. Evol.">
        <title>Comparative Genomics of Early-Diverging Mushroom-Forming Fungi Provides Insights into the Origins of Lignocellulose Decay Capabilities.</title>
        <authorList>
            <person name="Nagy L.G."/>
            <person name="Riley R."/>
            <person name="Tritt A."/>
            <person name="Adam C."/>
            <person name="Daum C."/>
            <person name="Floudas D."/>
            <person name="Sun H."/>
            <person name="Yadav J.S."/>
            <person name="Pangilinan J."/>
            <person name="Larsson K.H."/>
            <person name="Matsuura K."/>
            <person name="Barry K."/>
            <person name="Labutti K."/>
            <person name="Kuo R."/>
            <person name="Ohm R.A."/>
            <person name="Bhattacharya S.S."/>
            <person name="Shirouzu T."/>
            <person name="Yoshinaga Y."/>
            <person name="Martin F.M."/>
            <person name="Grigoriev I.V."/>
            <person name="Hibbett D.S."/>
        </authorList>
    </citation>
    <scope>NUCLEOTIDE SEQUENCE [LARGE SCALE GENOMIC DNA]</scope>
    <source>
        <strain evidence="5 6">HHB12733</strain>
    </source>
</reference>
<name>A0A165IS40_9BASI</name>
<evidence type="ECO:0000256" key="3">
    <source>
        <dbReference type="RuleBase" id="RU361235"/>
    </source>
</evidence>
<protein>
    <recommendedName>
        <fullName evidence="3">Carboxylic ester hydrolase</fullName>
        <ecNumber evidence="3">3.1.1.-</ecNumber>
    </recommendedName>
</protein>
<accession>A0A165IS40</accession>
<keyword evidence="2 3" id="KW-0378">Hydrolase</keyword>
<feature type="signal peptide" evidence="3">
    <location>
        <begin position="1"/>
        <end position="16"/>
    </location>
</feature>
<keyword evidence="6" id="KW-1185">Reference proteome</keyword>
<dbReference type="Gene3D" id="3.40.50.1820">
    <property type="entry name" value="alpha/beta hydrolase"/>
    <property type="match status" value="2"/>
</dbReference>
<dbReference type="ESTHER" id="9basi-a0a165is40">
    <property type="family name" value="Fungal_carboxylesterase_lipase"/>
</dbReference>
<dbReference type="GO" id="GO:0052689">
    <property type="term" value="F:carboxylic ester hydrolase activity"/>
    <property type="evidence" value="ECO:0007669"/>
    <property type="project" value="TreeGrafter"/>
</dbReference>
<dbReference type="EC" id="3.1.1.-" evidence="3"/>
<dbReference type="InterPro" id="IPR029058">
    <property type="entry name" value="AB_hydrolase_fold"/>
</dbReference>
<evidence type="ECO:0000313" key="6">
    <source>
        <dbReference type="Proteomes" id="UP000076842"/>
    </source>
</evidence>
<feature type="domain" description="Carboxylesterase type B" evidence="4">
    <location>
        <begin position="350"/>
        <end position="461"/>
    </location>
</feature>
<sequence length="505" mass="53627">MLLYSSLFLLFLGVAASPIVRDDGTLALTTEGPVQGSLVTSTVRRWLGIPFAAAPTGTLRFQPPQAAPSRTSTLQATAFGKSCPAWTPVELLTLLGLLEQQQIVPTDEDCLNLNIWAPATSRPQGGAVMIWVYGGGDKFGTSNTPYYDGQNFVETHDDLVIVSFNYRTNIFGFPNAPQQPINVGLLDLEAVIQWVHANIAAFGGDPDRITIFGQSAGALAVDAYAFSHPTDTIVKGAAHLTSILNLGAASPSGSASAWNAVANAVGCGTSKPQFTCMQTIPWQTLLNQVIANGASFTGSPDGQTIFSDVASRSSNGQFLKVPFLLGNNANEGDIWVVEIEEEHFGTTLPIATTVVFTCPASKAASDRVSAGVPTWRYKFEGVYPDSTNNNPSLRAYHTSEIPVVFGTYNSSSFPFAPIPSEIALSAWMQSAWAAFAQNPTSGLTSLGWPSYSNNPFSETLAELGNSNNPGGATYSAPFVNDAACFAVTPLTRLVLEMIDDLGSIF</sequence>
<dbReference type="InterPro" id="IPR019826">
    <property type="entry name" value="Carboxylesterase_B_AS"/>
</dbReference>
<evidence type="ECO:0000259" key="4">
    <source>
        <dbReference type="Pfam" id="PF00135"/>
    </source>
</evidence>
<organism evidence="5 6">
    <name type="scientific">Calocera cornea HHB12733</name>
    <dbReference type="NCBI Taxonomy" id="1353952"/>
    <lineage>
        <taxon>Eukaryota</taxon>
        <taxon>Fungi</taxon>
        <taxon>Dikarya</taxon>
        <taxon>Basidiomycota</taxon>
        <taxon>Agaricomycotina</taxon>
        <taxon>Dacrymycetes</taxon>
        <taxon>Dacrymycetales</taxon>
        <taxon>Dacrymycetaceae</taxon>
        <taxon>Calocera</taxon>
    </lineage>
</organism>
<evidence type="ECO:0000313" key="5">
    <source>
        <dbReference type="EMBL" id="KZT60906.1"/>
    </source>
</evidence>
<proteinExistence type="inferred from homology"/>
<comment type="similarity">
    <text evidence="1 3">Belongs to the type-B carboxylesterase/lipase family.</text>
</comment>
<dbReference type="AlphaFoldDB" id="A0A165IS40"/>
<gene>
    <name evidence="5" type="ORF">CALCODRAFT_464834</name>
</gene>
<feature type="domain" description="Carboxylesterase type B" evidence="4">
    <location>
        <begin position="29"/>
        <end position="341"/>
    </location>
</feature>
<dbReference type="STRING" id="1353952.A0A165IS40"/>
<keyword evidence="3" id="KW-0732">Signal</keyword>
<evidence type="ECO:0000256" key="2">
    <source>
        <dbReference type="ARBA" id="ARBA00022801"/>
    </source>
</evidence>
<dbReference type="Proteomes" id="UP000076842">
    <property type="component" value="Unassembled WGS sequence"/>
</dbReference>
<dbReference type="InParanoid" id="A0A165IS40"/>
<feature type="chain" id="PRO_5007748436" description="Carboxylic ester hydrolase" evidence="3">
    <location>
        <begin position="17"/>
        <end position="505"/>
    </location>
</feature>
<dbReference type="SUPFAM" id="SSF53474">
    <property type="entry name" value="alpha/beta-Hydrolases"/>
    <property type="match status" value="1"/>
</dbReference>
<dbReference type="PANTHER" id="PTHR43918">
    <property type="entry name" value="ACETYLCHOLINESTERASE"/>
    <property type="match status" value="1"/>
</dbReference>
<dbReference type="PROSITE" id="PS00122">
    <property type="entry name" value="CARBOXYLESTERASE_B_1"/>
    <property type="match status" value="1"/>
</dbReference>
<dbReference type="OrthoDB" id="408631at2759"/>
<dbReference type="InterPro" id="IPR002018">
    <property type="entry name" value="CarbesteraseB"/>
</dbReference>
<dbReference type="Pfam" id="PF00135">
    <property type="entry name" value="COesterase"/>
    <property type="match status" value="2"/>
</dbReference>
<dbReference type="PANTHER" id="PTHR43918:SF4">
    <property type="entry name" value="CARBOXYLIC ESTER HYDROLASE"/>
    <property type="match status" value="1"/>
</dbReference>
<dbReference type="EMBL" id="KV423927">
    <property type="protein sequence ID" value="KZT60906.1"/>
    <property type="molecule type" value="Genomic_DNA"/>
</dbReference>
<evidence type="ECO:0000256" key="1">
    <source>
        <dbReference type="ARBA" id="ARBA00005964"/>
    </source>
</evidence>
<dbReference type="InterPro" id="IPR050654">
    <property type="entry name" value="AChE-related_enzymes"/>
</dbReference>